<dbReference type="AlphaFoldDB" id="A0A9D1FFV9"/>
<evidence type="ECO:0000313" key="2">
    <source>
        <dbReference type="Proteomes" id="UP000886742"/>
    </source>
</evidence>
<name>A0A9D1FFV9_9PROT</name>
<accession>A0A9D1FFV9</accession>
<gene>
    <name evidence="1" type="ORF">IAD02_01605</name>
</gene>
<sequence length="265" mass="30723">MPGAEKWKYDFSYRLDFSKKRENLDIFCLTRRARAEARCRQQYAYNPTTKLGKSVIQRGTELPTDEPAHLVSQMDGPKGRGMVRVSVYHRTAPTESHQLIVTFISDNGSEMQIDAGAFFDGVVRVDAFQEMGYRDFLDMFHDKKIKTIVGRDKNAADNMILEAVEKANRWAYEEKNSLKYQIKSLEHKVLNARKKFKAETNIEEKVRIGVDMEEMKNKIADLQFNTFEKQGDTDKEAAKMISQSKRALKHKYELTDIMLCSWEVV</sequence>
<reference evidence="1" key="1">
    <citation type="submission" date="2020-10" db="EMBL/GenBank/DDBJ databases">
        <authorList>
            <person name="Gilroy R."/>
        </authorList>
    </citation>
    <scope>NUCLEOTIDE SEQUENCE</scope>
    <source>
        <strain evidence="1">ChiGjej3B3-5194</strain>
    </source>
</reference>
<proteinExistence type="predicted"/>
<reference evidence="1" key="2">
    <citation type="journal article" date="2021" name="PeerJ">
        <title>Extensive microbial diversity within the chicken gut microbiome revealed by metagenomics and culture.</title>
        <authorList>
            <person name="Gilroy R."/>
            <person name="Ravi A."/>
            <person name="Getino M."/>
            <person name="Pursley I."/>
            <person name="Horton D.L."/>
            <person name="Alikhan N.F."/>
            <person name="Baker D."/>
            <person name="Gharbi K."/>
            <person name="Hall N."/>
            <person name="Watson M."/>
            <person name="Adriaenssens E.M."/>
            <person name="Foster-Nyarko E."/>
            <person name="Jarju S."/>
            <person name="Secka A."/>
            <person name="Antonio M."/>
            <person name="Oren A."/>
            <person name="Chaudhuri R.R."/>
            <person name="La Ragione R."/>
            <person name="Hildebrand F."/>
            <person name="Pallen M.J."/>
        </authorList>
    </citation>
    <scope>NUCLEOTIDE SEQUENCE</scope>
    <source>
        <strain evidence="1">ChiGjej3B3-5194</strain>
    </source>
</reference>
<evidence type="ECO:0000313" key="1">
    <source>
        <dbReference type="EMBL" id="HIS70665.1"/>
    </source>
</evidence>
<organism evidence="1 2">
    <name type="scientific">Candidatus Enterousia intestinigallinarum</name>
    <dbReference type="NCBI Taxonomy" id="2840790"/>
    <lineage>
        <taxon>Bacteria</taxon>
        <taxon>Pseudomonadati</taxon>
        <taxon>Pseudomonadota</taxon>
        <taxon>Alphaproteobacteria</taxon>
        <taxon>Candidatus Enterousia</taxon>
    </lineage>
</organism>
<comment type="caution">
    <text evidence="1">The sequence shown here is derived from an EMBL/GenBank/DDBJ whole genome shotgun (WGS) entry which is preliminary data.</text>
</comment>
<protein>
    <submittedName>
        <fullName evidence="1">Uncharacterized protein</fullName>
    </submittedName>
</protein>
<dbReference type="EMBL" id="DVJI01000008">
    <property type="protein sequence ID" value="HIS70665.1"/>
    <property type="molecule type" value="Genomic_DNA"/>
</dbReference>
<dbReference type="Proteomes" id="UP000886742">
    <property type="component" value="Unassembled WGS sequence"/>
</dbReference>